<dbReference type="Proteomes" id="UP000664991">
    <property type="component" value="Unassembled WGS sequence"/>
</dbReference>
<dbReference type="EMBL" id="JAEMGP010000027">
    <property type="protein sequence ID" value="KAG5193657.1"/>
    <property type="molecule type" value="Genomic_DNA"/>
</dbReference>
<dbReference type="Gene3D" id="1.25.40.20">
    <property type="entry name" value="Ankyrin repeat-containing domain"/>
    <property type="match status" value="1"/>
</dbReference>
<evidence type="ECO:0000313" key="2">
    <source>
        <dbReference type="Proteomes" id="UP000664991"/>
    </source>
</evidence>
<sequence length="216" mass="23279">MDAGGCIHFNDESIEGTQLLWAALAADHLDVVRSLLCQGVLPPRCGQVPGGGASLEAGGSVYFSEETIKGAQPLWAASAADHLDLVQSLLCCEDLESHTTCTLSKPLRTGGGQPAQAHTCLLIYPYTGHRQIAIYWLDQGSHLNLSNVKGNKALRDLTEAGSLGVQQVLFRCQTHREWDGYVMTPLLAAHMTDLRSMTGDLTQEQPAGEETQPRQA</sequence>
<proteinExistence type="predicted"/>
<accession>A0A835ZKE5</accession>
<dbReference type="AlphaFoldDB" id="A0A835ZKE5"/>
<gene>
    <name evidence="1" type="ORF">JEQ12_020018</name>
</gene>
<dbReference type="InterPro" id="IPR036770">
    <property type="entry name" value="Ankyrin_rpt-contain_sf"/>
</dbReference>
<name>A0A835ZKE5_SHEEP</name>
<reference evidence="1 2" key="1">
    <citation type="submission" date="2020-12" db="EMBL/GenBank/DDBJ databases">
        <title>De novo assembly of Tibetan sheep genome.</title>
        <authorList>
            <person name="Li X."/>
        </authorList>
    </citation>
    <scope>NUCLEOTIDE SEQUENCE [LARGE SCALE GENOMIC DNA]</scope>
    <source>
        <tissue evidence="1">Heart</tissue>
    </source>
</reference>
<dbReference type="SUPFAM" id="SSF48403">
    <property type="entry name" value="Ankyrin repeat"/>
    <property type="match status" value="1"/>
</dbReference>
<comment type="caution">
    <text evidence="1">The sequence shown here is derived from an EMBL/GenBank/DDBJ whole genome shotgun (WGS) entry which is preliminary data.</text>
</comment>
<evidence type="ECO:0000313" key="1">
    <source>
        <dbReference type="EMBL" id="KAG5193657.1"/>
    </source>
</evidence>
<organism evidence="1 2">
    <name type="scientific">Ovis aries</name>
    <name type="common">Sheep</name>
    <dbReference type="NCBI Taxonomy" id="9940"/>
    <lineage>
        <taxon>Eukaryota</taxon>
        <taxon>Metazoa</taxon>
        <taxon>Chordata</taxon>
        <taxon>Craniata</taxon>
        <taxon>Vertebrata</taxon>
        <taxon>Euteleostomi</taxon>
        <taxon>Mammalia</taxon>
        <taxon>Eutheria</taxon>
        <taxon>Laurasiatheria</taxon>
        <taxon>Artiodactyla</taxon>
        <taxon>Ruminantia</taxon>
        <taxon>Pecora</taxon>
        <taxon>Bovidae</taxon>
        <taxon>Caprinae</taxon>
        <taxon>Ovis</taxon>
    </lineage>
</organism>
<protein>
    <submittedName>
        <fullName evidence="1">Uncharacterized protein</fullName>
    </submittedName>
</protein>